<dbReference type="AlphaFoldDB" id="A0A1F6CAG9"/>
<evidence type="ECO:0008006" key="3">
    <source>
        <dbReference type="Google" id="ProtNLM"/>
    </source>
</evidence>
<comment type="caution">
    <text evidence="1">The sequence shown here is derived from an EMBL/GenBank/DDBJ whole genome shotgun (WGS) entry which is preliminary data.</text>
</comment>
<dbReference type="Gene3D" id="3.40.50.1820">
    <property type="entry name" value="alpha/beta hydrolase"/>
    <property type="match status" value="1"/>
</dbReference>
<gene>
    <name evidence="1" type="ORF">A3F84_10400</name>
</gene>
<accession>A0A1F6CAG9</accession>
<evidence type="ECO:0000313" key="1">
    <source>
        <dbReference type="EMBL" id="OGG46184.1"/>
    </source>
</evidence>
<organism evidence="1 2">
    <name type="scientific">Handelsmanbacteria sp. (strain RIFCSPLOWO2_12_FULL_64_10)</name>
    <dbReference type="NCBI Taxonomy" id="1817868"/>
    <lineage>
        <taxon>Bacteria</taxon>
        <taxon>Candidatus Handelsmaniibacteriota</taxon>
    </lineage>
</organism>
<evidence type="ECO:0000313" key="2">
    <source>
        <dbReference type="Proteomes" id="UP000178606"/>
    </source>
</evidence>
<name>A0A1F6CAG9_HANXR</name>
<dbReference type="EMBL" id="MFKF01000337">
    <property type="protein sequence ID" value="OGG46184.1"/>
    <property type="molecule type" value="Genomic_DNA"/>
</dbReference>
<reference evidence="1 2" key="1">
    <citation type="journal article" date="2016" name="Nat. Commun.">
        <title>Thousands of microbial genomes shed light on interconnected biogeochemical processes in an aquifer system.</title>
        <authorList>
            <person name="Anantharaman K."/>
            <person name="Brown C.T."/>
            <person name="Hug L.A."/>
            <person name="Sharon I."/>
            <person name="Castelle C.J."/>
            <person name="Probst A.J."/>
            <person name="Thomas B.C."/>
            <person name="Singh A."/>
            <person name="Wilkins M.J."/>
            <person name="Karaoz U."/>
            <person name="Brodie E.L."/>
            <person name="Williams K.H."/>
            <person name="Hubbard S.S."/>
            <person name="Banfield J.F."/>
        </authorList>
    </citation>
    <scope>NUCLEOTIDE SEQUENCE [LARGE SCALE GENOMIC DNA]</scope>
    <source>
        <strain evidence="2">RIFCSPLOWO2_12_FULL_64_10</strain>
    </source>
</reference>
<dbReference type="Proteomes" id="UP000178606">
    <property type="component" value="Unassembled WGS sequence"/>
</dbReference>
<dbReference type="SUPFAM" id="SSF53474">
    <property type="entry name" value="alpha/beta-Hydrolases"/>
    <property type="match status" value="1"/>
</dbReference>
<proteinExistence type="predicted"/>
<protein>
    <recommendedName>
        <fullName evidence="3">AB hydrolase-1 domain-containing protein</fullName>
    </recommendedName>
</protein>
<sequence>MPPTVLIAGTWGDYQEESWWRPGSPFVREAVRHGVHLLDPGDPFRWSTRLDGLMGGNAEWELSGEVLKWYCHAKAPGETVNLIAHSHGGQVAAYALARGLKVGTLVTVATPVRRDMEDVYQRACLRNGLPRCVHRWVHIHTDRRDLWQWFGELGDGLLGIRRGMPAPAENVSEPGRDHGSLLDPALWTSRGWWEWVREEV</sequence>
<dbReference type="InterPro" id="IPR029058">
    <property type="entry name" value="AB_hydrolase_fold"/>
</dbReference>